<accession>X1U884</accession>
<dbReference type="AlphaFoldDB" id="X1U884"/>
<evidence type="ECO:0000313" key="1">
    <source>
        <dbReference type="EMBL" id="GAI99831.1"/>
    </source>
</evidence>
<dbReference type="EMBL" id="BARW01018513">
    <property type="protein sequence ID" value="GAI99831.1"/>
    <property type="molecule type" value="Genomic_DNA"/>
</dbReference>
<protein>
    <submittedName>
        <fullName evidence="1">Uncharacterized protein</fullName>
    </submittedName>
</protein>
<feature type="non-terminal residue" evidence="1">
    <location>
        <position position="34"/>
    </location>
</feature>
<name>X1U884_9ZZZZ</name>
<comment type="caution">
    <text evidence="1">The sequence shown here is derived from an EMBL/GenBank/DDBJ whole genome shotgun (WGS) entry which is preliminary data.</text>
</comment>
<gene>
    <name evidence="1" type="ORF">S12H4_31686</name>
</gene>
<sequence length="34" mass="3562">MVGLSHSNDSYIYLLDGGGEPALIDAGVGLEIER</sequence>
<organism evidence="1">
    <name type="scientific">marine sediment metagenome</name>
    <dbReference type="NCBI Taxonomy" id="412755"/>
    <lineage>
        <taxon>unclassified sequences</taxon>
        <taxon>metagenomes</taxon>
        <taxon>ecological metagenomes</taxon>
    </lineage>
</organism>
<reference evidence="1" key="1">
    <citation type="journal article" date="2014" name="Front. Microbiol.">
        <title>High frequency of phylogenetically diverse reductive dehalogenase-homologous genes in deep subseafloor sedimentary metagenomes.</title>
        <authorList>
            <person name="Kawai M."/>
            <person name="Futagami T."/>
            <person name="Toyoda A."/>
            <person name="Takaki Y."/>
            <person name="Nishi S."/>
            <person name="Hori S."/>
            <person name="Arai W."/>
            <person name="Tsubouchi T."/>
            <person name="Morono Y."/>
            <person name="Uchiyama I."/>
            <person name="Ito T."/>
            <person name="Fujiyama A."/>
            <person name="Inagaki F."/>
            <person name="Takami H."/>
        </authorList>
    </citation>
    <scope>NUCLEOTIDE SEQUENCE</scope>
    <source>
        <strain evidence="1">Expedition CK06-06</strain>
    </source>
</reference>
<proteinExistence type="predicted"/>